<dbReference type="PANTHER" id="PTHR22948:SF72">
    <property type="entry name" value="TUDOR DOMAIN-CONTAINING PROTEIN"/>
    <property type="match status" value="1"/>
</dbReference>
<dbReference type="InterPro" id="IPR035437">
    <property type="entry name" value="SNase_OB-fold_sf"/>
</dbReference>
<proteinExistence type="predicted"/>
<dbReference type="GO" id="GO:0008270">
    <property type="term" value="F:zinc ion binding"/>
    <property type="evidence" value="ECO:0007669"/>
    <property type="project" value="UniProtKB-KW"/>
</dbReference>
<protein>
    <recommendedName>
        <fullName evidence="6">C3H1-type domain-containing protein</fullName>
    </recommendedName>
</protein>
<feature type="zinc finger region" description="C3H1-type" evidence="1">
    <location>
        <begin position="315"/>
        <end position="344"/>
    </location>
</feature>
<keyword evidence="1" id="KW-0863">Zinc-finger</keyword>
<evidence type="ECO:0000256" key="1">
    <source>
        <dbReference type="PROSITE-ProRule" id="PRU00723"/>
    </source>
</evidence>
<dbReference type="Gene3D" id="2.40.50.90">
    <property type="match status" value="1"/>
</dbReference>
<reference evidence="5" key="1">
    <citation type="submission" date="2013-03" db="EMBL/GenBank/DDBJ databases">
        <title>The Genome Sequence of Anopheles dirus WRAIR2.</title>
        <authorList>
            <consortium name="The Broad Institute Genomics Platform"/>
            <person name="Neafsey D.E."/>
            <person name="Walton C."/>
            <person name="Walker B."/>
            <person name="Young S.K."/>
            <person name="Zeng Q."/>
            <person name="Gargeya S."/>
            <person name="Fitzgerald M."/>
            <person name="Haas B."/>
            <person name="Abouelleil A."/>
            <person name="Allen A.W."/>
            <person name="Alvarado L."/>
            <person name="Arachchi H.M."/>
            <person name="Berlin A.M."/>
            <person name="Chapman S.B."/>
            <person name="Gainer-Dewar J."/>
            <person name="Goldberg J."/>
            <person name="Griggs A."/>
            <person name="Gujja S."/>
            <person name="Hansen M."/>
            <person name="Howarth C."/>
            <person name="Imamovic A."/>
            <person name="Ireland A."/>
            <person name="Larimer J."/>
            <person name="McCowan C."/>
            <person name="Murphy C."/>
            <person name="Pearson M."/>
            <person name="Poon T.W."/>
            <person name="Priest M."/>
            <person name="Roberts A."/>
            <person name="Saif S."/>
            <person name="Shea T."/>
            <person name="Sisk P."/>
            <person name="Sykes S."/>
            <person name="Wortman J."/>
            <person name="Nusbaum C."/>
            <person name="Birren B."/>
        </authorList>
    </citation>
    <scope>NUCLEOTIDE SEQUENCE [LARGE SCALE GENOMIC DNA]</scope>
    <source>
        <strain evidence="5">WRAIR2</strain>
    </source>
</reference>
<sequence length="562" mass="63629">MTFDTYEQLWDVSHDFLDKHVAFVNSLTSLMLDKARQLRSQVFSAGANKEASFVSDFTLAHDELQKMGKSLQCVVNDWKELFAHKVISLDQTKVLAPIPSRLEFTFDYIKPTLDFKENQKIKLMVTYMPKTQKGTFYAVDNSRKTEIATRLIAIQQAPKVPLTNIPPAGEVFLVQLDNLWHRAVSNVPSSNKRNNAAVPSAMYLLDLGETLTYEAHFPIAEAPEESAADMALPGYAIKCVMTPEMDQLPMSQYDDITCTVVAVEGDTLLVADSPEAPVKYAITRDTLTEEELRQLDDLPQSTTNAMKAVLGYVPKDDAELCKFYDPETKRCFKGANCRMRHALKDPDGWTMDKDTVSAFIPARLEDPQPDSFVTLLPTFIVDVNLFYAHIIGDESNDQNHTELMTKMNDPQTVAQYRLLKRMPALGELVLAKYEEVWYRATVCEQFESTVSVFYVDYGNTATVGTDEVRCWEDSFKYLPYQAVCCRIANIQRMKPHHLEALEQLNAAILDRRLKALVIDNKYPWEVQIFDEDGFNIGEGMIVANLALPRKPAKVKRNEAIPG</sequence>
<dbReference type="InterPro" id="IPR002999">
    <property type="entry name" value="Tudor"/>
</dbReference>
<dbReference type="Gene3D" id="2.30.30.140">
    <property type="match status" value="1"/>
</dbReference>
<dbReference type="GO" id="GO:0005737">
    <property type="term" value="C:cytoplasm"/>
    <property type="evidence" value="ECO:0007669"/>
    <property type="project" value="UniProtKB-ARBA"/>
</dbReference>
<evidence type="ECO:0000313" key="4">
    <source>
        <dbReference type="EnsemblMetazoa" id="ADIR008436-PA"/>
    </source>
</evidence>
<keyword evidence="1" id="KW-0479">Metal-binding</keyword>
<evidence type="ECO:0000259" key="2">
    <source>
        <dbReference type="PROSITE" id="PS50103"/>
    </source>
</evidence>
<evidence type="ECO:0000259" key="3">
    <source>
        <dbReference type="PROSITE" id="PS50304"/>
    </source>
</evidence>
<dbReference type="EnsemblMetazoa" id="ADIR008436-RA">
    <property type="protein sequence ID" value="ADIR008436-PA"/>
    <property type="gene ID" value="ADIR008436"/>
</dbReference>
<dbReference type="Pfam" id="PF00567">
    <property type="entry name" value="TUDOR"/>
    <property type="match status" value="1"/>
</dbReference>
<dbReference type="PROSITE" id="PS50103">
    <property type="entry name" value="ZF_C3H1"/>
    <property type="match status" value="1"/>
</dbReference>
<dbReference type="VEuPathDB" id="VectorBase:ADIR008436"/>
<dbReference type="STRING" id="7168.A0A182NLA5"/>
<dbReference type="PROSITE" id="PS50304">
    <property type="entry name" value="TUDOR"/>
    <property type="match status" value="1"/>
</dbReference>
<dbReference type="SUPFAM" id="SSF63748">
    <property type="entry name" value="Tudor/PWWP/MBT"/>
    <property type="match status" value="1"/>
</dbReference>
<feature type="domain" description="Tudor" evidence="3">
    <location>
        <begin position="422"/>
        <end position="478"/>
    </location>
</feature>
<dbReference type="PANTHER" id="PTHR22948">
    <property type="entry name" value="TUDOR DOMAIN CONTAINING PROTEIN"/>
    <property type="match status" value="1"/>
</dbReference>
<reference evidence="4" key="2">
    <citation type="submission" date="2020-05" db="UniProtKB">
        <authorList>
            <consortium name="EnsemblMetazoa"/>
        </authorList>
    </citation>
    <scope>IDENTIFICATION</scope>
    <source>
        <strain evidence="4">WRAIR2</strain>
    </source>
</reference>
<feature type="domain" description="C3H1-type" evidence="2">
    <location>
        <begin position="315"/>
        <end position="344"/>
    </location>
</feature>
<evidence type="ECO:0008006" key="6">
    <source>
        <dbReference type="Google" id="ProtNLM"/>
    </source>
</evidence>
<keyword evidence="1" id="KW-0862">Zinc</keyword>
<dbReference type="InterPro" id="IPR050621">
    <property type="entry name" value="Tudor_domain_containing"/>
</dbReference>
<organism evidence="4 5">
    <name type="scientific">Anopheles dirus</name>
    <dbReference type="NCBI Taxonomy" id="7168"/>
    <lineage>
        <taxon>Eukaryota</taxon>
        <taxon>Metazoa</taxon>
        <taxon>Ecdysozoa</taxon>
        <taxon>Arthropoda</taxon>
        <taxon>Hexapoda</taxon>
        <taxon>Insecta</taxon>
        <taxon>Pterygota</taxon>
        <taxon>Neoptera</taxon>
        <taxon>Endopterygota</taxon>
        <taxon>Diptera</taxon>
        <taxon>Nematocera</taxon>
        <taxon>Culicoidea</taxon>
        <taxon>Culicidae</taxon>
        <taxon>Anophelinae</taxon>
        <taxon>Anopheles</taxon>
    </lineage>
</organism>
<dbReference type="Proteomes" id="UP000075884">
    <property type="component" value="Unassembled WGS sequence"/>
</dbReference>
<dbReference type="InterPro" id="IPR000571">
    <property type="entry name" value="Znf_CCCH"/>
</dbReference>
<name>A0A182NLA5_9DIPT</name>
<dbReference type="SMART" id="SM00333">
    <property type="entry name" value="TUDOR"/>
    <property type="match status" value="1"/>
</dbReference>
<keyword evidence="5" id="KW-1185">Reference proteome</keyword>
<dbReference type="AlphaFoldDB" id="A0A182NLA5"/>
<accession>A0A182NLA5</accession>
<evidence type="ECO:0000313" key="5">
    <source>
        <dbReference type="Proteomes" id="UP000075884"/>
    </source>
</evidence>